<dbReference type="SMART" id="SM01043">
    <property type="entry name" value="BTAD"/>
    <property type="match status" value="1"/>
</dbReference>
<name>A0A0S3PZV3_9BRAD</name>
<accession>A0A0S3PZV3</accession>
<dbReference type="InterPro" id="IPR016032">
    <property type="entry name" value="Sig_transdc_resp-reg_C-effctor"/>
</dbReference>
<dbReference type="InterPro" id="IPR005158">
    <property type="entry name" value="BTAD"/>
</dbReference>
<dbReference type="InterPro" id="IPR051677">
    <property type="entry name" value="AfsR-DnrI-RedD_regulator"/>
</dbReference>
<proteinExistence type="predicted"/>
<gene>
    <name evidence="3" type="ORF">GJW-30_1_04023</name>
</gene>
<dbReference type="PANTHER" id="PTHR35807">
    <property type="entry name" value="TRANSCRIPTIONAL REGULATOR REDD-RELATED"/>
    <property type="match status" value="1"/>
</dbReference>
<dbReference type="GO" id="GO:0006355">
    <property type="term" value="P:regulation of DNA-templated transcription"/>
    <property type="evidence" value="ECO:0007669"/>
    <property type="project" value="InterPro"/>
</dbReference>
<evidence type="ECO:0000313" key="3">
    <source>
        <dbReference type="EMBL" id="BAT61466.1"/>
    </source>
</evidence>
<dbReference type="SUPFAM" id="SSF48452">
    <property type="entry name" value="TPR-like"/>
    <property type="match status" value="2"/>
</dbReference>
<dbReference type="AlphaFoldDB" id="A0A0S3PZV3"/>
<dbReference type="InterPro" id="IPR011990">
    <property type="entry name" value="TPR-like_helical_dom_sf"/>
</dbReference>
<protein>
    <submittedName>
        <fullName evidence="3">Bacterial transcriptional activator domain protein</fullName>
    </submittedName>
</protein>
<dbReference type="Gene3D" id="1.25.40.10">
    <property type="entry name" value="Tetratricopeptide repeat domain"/>
    <property type="match status" value="2"/>
</dbReference>
<keyword evidence="4" id="KW-1185">Reference proteome</keyword>
<reference evidence="3 4" key="1">
    <citation type="submission" date="2015-08" db="EMBL/GenBank/DDBJ databases">
        <title>Investigation of the bacterial diversity of lava forest soil.</title>
        <authorList>
            <person name="Lee J.S."/>
        </authorList>
    </citation>
    <scope>NUCLEOTIDE SEQUENCE [LARGE SCALE GENOMIC DNA]</scope>
    <source>
        <strain evidence="3 4">GJW-30</strain>
    </source>
</reference>
<dbReference type="KEGG" id="vgo:GJW-30_1_04023"/>
<dbReference type="Pfam" id="PF03704">
    <property type="entry name" value="BTAD"/>
    <property type="match status" value="1"/>
</dbReference>
<sequence length="680" mass="76020">MTLLGNFALRVGDKDIVLKNRKAQALLGYLALSDSRQENREQLVGLLWSDSSEERARASLRQTLHEIRGALEPTGFGGFLTDKLGVALDRKNIRVDVTEMIAAADAGATHPSLLEGTDCVEGIFRGIESTDPMFQTWVAAKRQTIRDHTIRKLENALRRQDKTVDNTRDIANSILSLDPTHEEACRVLMRLYAVTGEASTALRIYKNLWDLLERDYDVEPSQQTQDLIAEIKLALPLSGSPAPIATDTLHLPDPSVRHPSAEPLQTDPGSPRPAPTKLVLSVRPFYLAGGLATKDHLAQGFRRELISCLVRFREWQVRDASDSQAESARKKADNEYVLEATGHEVQDAVQFVLTLQDGSTGAYLWSENLNLTLENWRQSQQVVVRRVATALNVHVSAERLQHIAGQQRIDLKAYDVWLYGQATLLGFDQNRWDDASELFKKVVQRMPYFAPAFSSLAQLNNSYHIVKPGVLRNADLTRQALSYAHEAVRLDPLDSRSQLCLGWSHAMAKLYDQAMIYIPLAYDLNDNDPWTRISAANCFAFCGQHTRAVEIVDTILREQVPFSHAQLPWAYITATRFLAGDYDGCVVAADLAGDLNANVPAWKSAALFHLGERDAAAAALSRFFTTVSRRWTLEEPARPETITRWLLHMFPIARADDWGRLKEGLAGAGAPVDGIHHHQW</sequence>
<dbReference type="Proteomes" id="UP000236884">
    <property type="component" value="Chromosome"/>
</dbReference>
<evidence type="ECO:0000259" key="2">
    <source>
        <dbReference type="SMART" id="SM01043"/>
    </source>
</evidence>
<feature type="domain" description="Bacterial transcriptional activator" evidence="2">
    <location>
        <begin position="95"/>
        <end position="232"/>
    </location>
</feature>
<feature type="region of interest" description="Disordered" evidence="1">
    <location>
        <begin position="244"/>
        <end position="275"/>
    </location>
</feature>
<evidence type="ECO:0000313" key="4">
    <source>
        <dbReference type="Proteomes" id="UP000236884"/>
    </source>
</evidence>
<evidence type="ECO:0000256" key="1">
    <source>
        <dbReference type="SAM" id="MobiDB-lite"/>
    </source>
</evidence>
<dbReference type="EMBL" id="AP014946">
    <property type="protein sequence ID" value="BAT61466.1"/>
    <property type="molecule type" value="Genomic_DNA"/>
</dbReference>
<dbReference type="SUPFAM" id="SSF46894">
    <property type="entry name" value="C-terminal effector domain of the bipartite response regulators"/>
    <property type="match status" value="1"/>
</dbReference>
<organism evidence="3 4">
    <name type="scientific">Variibacter gotjawalensis</name>
    <dbReference type="NCBI Taxonomy" id="1333996"/>
    <lineage>
        <taxon>Bacteria</taxon>
        <taxon>Pseudomonadati</taxon>
        <taxon>Pseudomonadota</taxon>
        <taxon>Alphaproteobacteria</taxon>
        <taxon>Hyphomicrobiales</taxon>
        <taxon>Nitrobacteraceae</taxon>
        <taxon>Variibacter</taxon>
    </lineage>
</organism>
<dbReference type="GO" id="GO:0003677">
    <property type="term" value="F:DNA binding"/>
    <property type="evidence" value="ECO:0007669"/>
    <property type="project" value="InterPro"/>
</dbReference>